<feature type="domain" description="Solute-binding protein family 5" evidence="5">
    <location>
        <begin position="78"/>
        <end position="439"/>
    </location>
</feature>
<dbReference type="GO" id="GO:1904680">
    <property type="term" value="F:peptide transmembrane transporter activity"/>
    <property type="evidence" value="ECO:0007669"/>
    <property type="project" value="TreeGrafter"/>
</dbReference>
<dbReference type="GO" id="GO:0042597">
    <property type="term" value="C:periplasmic space"/>
    <property type="evidence" value="ECO:0007669"/>
    <property type="project" value="UniProtKB-ARBA"/>
</dbReference>
<keyword evidence="3 4" id="KW-0732">Signal</keyword>
<gene>
    <name evidence="6" type="ORF">DW099_05555</name>
</gene>
<dbReference type="GO" id="GO:0043190">
    <property type="term" value="C:ATP-binding cassette (ABC) transporter complex"/>
    <property type="evidence" value="ECO:0007669"/>
    <property type="project" value="InterPro"/>
</dbReference>
<evidence type="ECO:0000256" key="4">
    <source>
        <dbReference type="SAM" id="SignalP"/>
    </source>
</evidence>
<dbReference type="InterPro" id="IPR030678">
    <property type="entry name" value="Peptide/Ni-bd"/>
</dbReference>
<evidence type="ECO:0000256" key="3">
    <source>
        <dbReference type="ARBA" id="ARBA00022729"/>
    </source>
</evidence>
<sequence length="518" mass="58529">MLVKRSKMLVLLLALCLTAGTLFGCSSDSEGKDEPATVTIAQSSDPQTLDPHKVGGDISANIFRNVCETLLTYDENWEISPLLAESYEQVSDTEWVFHLKEGVTFSNGEPFDAEAAIWNFKRAASDKHPRQAFEFRDYVKAYEAVDELTLKFTLSKPDIFFTAHIAEVPMLEPKHSEEIGEEAIGNDIIGTGPYVFKTWEADKEILLEKNPSYWGEEPDADRVVFKTIPEAATRIAEMVNGNVDIIMNVQNESVETLEKSDGIKVFPKRLNRTEYIGFNTYDWCETPELQNPKVRQALNYAVDVDTIIETIMGGYGERVSNLWRSDYDGFDEKLSKYYSYDPEKAKKLLAEAGYADGFDLTLMTDVDNHAKAQEVTEAVGSYLEDIGINVKVKVLDDTTAYAIIVNGQSAKKCPGMFDWNWGTKPGLYESTLTGVLSSEGMSSYNKIEGYDELIEKLLAETTEKGRAPYIKEIQEMMVENPACLYLFRLYDIYAVSERIQWEPEAHYAMLVKEMKITK</sequence>
<dbReference type="Gene3D" id="3.40.190.10">
    <property type="entry name" value="Periplasmic binding protein-like II"/>
    <property type="match status" value="1"/>
</dbReference>
<evidence type="ECO:0000259" key="5">
    <source>
        <dbReference type="Pfam" id="PF00496"/>
    </source>
</evidence>
<dbReference type="OrthoDB" id="9772924at2"/>
<comment type="caution">
    <text evidence="6">The sequence shown here is derived from an EMBL/GenBank/DDBJ whole genome shotgun (WGS) entry which is preliminary data.</text>
</comment>
<comment type="similarity">
    <text evidence="1">Belongs to the bacterial solute-binding protein 5 family.</text>
</comment>
<keyword evidence="7" id="KW-1185">Reference proteome</keyword>
<dbReference type="Gene3D" id="3.10.105.10">
    <property type="entry name" value="Dipeptide-binding Protein, Domain 3"/>
    <property type="match status" value="1"/>
</dbReference>
<dbReference type="InterPro" id="IPR039424">
    <property type="entry name" value="SBP_5"/>
</dbReference>
<organism evidence="6 7">
    <name type="scientific">Emergencia timonensis</name>
    <dbReference type="NCBI Taxonomy" id="1776384"/>
    <lineage>
        <taxon>Bacteria</taxon>
        <taxon>Bacillati</taxon>
        <taxon>Bacillota</taxon>
        <taxon>Clostridia</taxon>
        <taxon>Peptostreptococcales</taxon>
        <taxon>Anaerovoracaceae</taxon>
        <taxon>Emergencia</taxon>
    </lineage>
</organism>
<reference evidence="6 7" key="1">
    <citation type="submission" date="2018-08" db="EMBL/GenBank/DDBJ databases">
        <title>A genome reference for cultivated species of the human gut microbiota.</title>
        <authorList>
            <person name="Zou Y."/>
            <person name="Xue W."/>
            <person name="Luo G."/>
        </authorList>
    </citation>
    <scope>NUCLEOTIDE SEQUENCE [LARGE SCALE GENOMIC DNA]</scope>
    <source>
        <strain evidence="6 7">AM07-24</strain>
    </source>
</reference>
<evidence type="ECO:0000256" key="1">
    <source>
        <dbReference type="ARBA" id="ARBA00005695"/>
    </source>
</evidence>
<dbReference type="EMBL" id="QRMS01000001">
    <property type="protein sequence ID" value="RHJ90016.1"/>
    <property type="molecule type" value="Genomic_DNA"/>
</dbReference>
<dbReference type="PIRSF" id="PIRSF002741">
    <property type="entry name" value="MppA"/>
    <property type="match status" value="1"/>
</dbReference>
<feature type="chain" id="PRO_5038641695" description="Solute-binding protein family 5 domain-containing protein" evidence="4">
    <location>
        <begin position="25"/>
        <end position="518"/>
    </location>
</feature>
<dbReference type="Pfam" id="PF00496">
    <property type="entry name" value="SBP_bac_5"/>
    <property type="match status" value="1"/>
</dbReference>
<dbReference type="PROSITE" id="PS51257">
    <property type="entry name" value="PROKAR_LIPOPROTEIN"/>
    <property type="match status" value="1"/>
</dbReference>
<dbReference type="RefSeq" id="WP_118334149.1">
    <property type="nucleotide sequence ID" value="NZ_AP025567.1"/>
</dbReference>
<dbReference type="STRING" id="1776384.GCA_900086585_03410"/>
<name>A0A415E898_9FIRM</name>
<dbReference type="PANTHER" id="PTHR30290">
    <property type="entry name" value="PERIPLASMIC BINDING COMPONENT OF ABC TRANSPORTER"/>
    <property type="match status" value="1"/>
</dbReference>
<protein>
    <recommendedName>
        <fullName evidence="5">Solute-binding protein family 5 domain-containing protein</fullName>
    </recommendedName>
</protein>
<dbReference type="InterPro" id="IPR000914">
    <property type="entry name" value="SBP_5_dom"/>
</dbReference>
<dbReference type="GO" id="GO:0015833">
    <property type="term" value="P:peptide transport"/>
    <property type="evidence" value="ECO:0007669"/>
    <property type="project" value="TreeGrafter"/>
</dbReference>
<dbReference type="SUPFAM" id="SSF53850">
    <property type="entry name" value="Periplasmic binding protein-like II"/>
    <property type="match status" value="1"/>
</dbReference>
<accession>A0A415E898</accession>
<evidence type="ECO:0000313" key="7">
    <source>
        <dbReference type="Proteomes" id="UP000284841"/>
    </source>
</evidence>
<evidence type="ECO:0000313" key="6">
    <source>
        <dbReference type="EMBL" id="RHJ90016.1"/>
    </source>
</evidence>
<proteinExistence type="inferred from homology"/>
<evidence type="ECO:0000256" key="2">
    <source>
        <dbReference type="ARBA" id="ARBA00022448"/>
    </source>
</evidence>
<dbReference type="Proteomes" id="UP000284841">
    <property type="component" value="Unassembled WGS sequence"/>
</dbReference>
<dbReference type="AlphaFoldDB" id="A0A415E898"/>
<feature type="signal peptide" evidence="4">
    <location>
        <begin position="1"/>
        <end position="24"/>
    </location>
</feature>
<dbReference type="Gene3D" id="3.90.76.10">
    <property type="entry name" value="Dipeptide-binding Protein, Domain 1"/>
    <property type="match status" value="1"/>
</dbReference>
<dbReference type="PANTHER" id="PTHR30290:SF9">
    <property type="entry name" value="OLIGOPEPTIDE-BINDING PROTEIN APPA"/>
    <property type="match status" value="1"/>
</dbReference>
<keyword evidence="2" id="KW-0813">Transport</keyword>